<evidence type="ECO:0000256" key="7">
    <source>
        <dbReference type="ARBA" id="ARBA00029745"/>
    </source>
</evidence>
<dbReference type="EMBL" id="BMIB01000003">
    <property type="protein sequence ID" value="GGH72046.1"/>
    <property type="molecule type" value="Genomic_DNA"/>
</dbReference>
<dbReference type="Proteomes" id="UP000627292">
    <property type="component" value="Unassembled WGS sequence"/>
</dbReference>
<evidence type="ECO:0000313" key="12">
    <source>
        <dbReference type="EMBL" id="GGH72046.1"/>
    </source>
</evidence>
<evidence type="ECO:0000256" key="6">
    <source>
        <dbReference type="ARBA" id="ARBA00026066"/>
    </source>
</evidence>
<reference evidence="12" key="1">
    <citation type="journal article" date="2014" name="Int. J. Syst. Evol. Microbiol.">
        <title>Complete genome sequence of Corynebacterium casei LMG S-19264T (=DSM 44701T), isolated from a smear-ripened cheese.</title>
        <authorList>
            <consortium name="US DOE Joint Genome Institute (JGI-PGF)"/>
            <person name="Walter F."/>
            <person name="Albersmeier A."/>
            <person name="Kalinowski J."/>
            <person name="Ruckert C."/>
        </authorList>
    </citation>
    <scope>NUCLEOTIDE SEQUENCE</scope>
    <source>
        <strain evidence="12">CGMCC 1.15290</strain>
    </source>
</reference>
<dbReference type="GO" id="GO:0030366">
    <property type="term" value="F:molybdopterin synthase activity"/>
    <property type="evidence" value="ECO:0007669"/>
    <property type="project" value="UniProtKB-EC"/>
</dbReference>
<name>A0A917IZP4_9BACT</name>
<reference evidence="12" key="2">
    <citation type="submission" date="2020-09" db="EMBL/GenBank/DDBJ databases">
        <authorList>
            <person name="Sun Q."/>
            <person name="Zhou Y."/>
        </authorList>
    </citation>
    <scope>NUCLEOTIDE SEQUENCE</scope>
    <source>
        <strain evidence="12">CGMCC 1.15290</strain>
    </source>
</reference>
<comment type="catalytic activity">
    <reaction evidence="11">
        <text>2 [molybdopterin-synthase sulfur-carrier protein]-C-terminal-Gly-aminoethanethioate + cyclic pyranopterin phosphate + H2O = molybdopterin + 2 [molybdopterin-synthase sulfur-carrier protein]-C-terminal Gly-Gly + 2 H(+)</text>
        <dbReference type="Rhea" id="RHEA:26333"/>
        <dbReference type="Rhea" id="RHEA-COMP:12202"/>
        <dbReference type="Rhea" id="RHEA-COMP:19907"/>
        <dbReference type="ChEBI" id="CHEBI:15377"/>
        <dbReference type="ChEBI" id="CHEBI:15378"/>
        <dbReference type="ChEBI" id="CHEBI:58698"/>
        <dbReference type="ChEBI" id="CHEBI:59648"/>
        <dbReference type="ChEBI" id="CHEBI:90778"/>
        <dbReference type="ChEBI" id="CHEBI:232372"/>
        <dbReference type="EC" id="2.8.1.12"/>
    </reaction>
</comment>
<protein>
    <recommendedName>
        <fullName evidence="4">Molybdopterin synthase catalytic subunit</fullName>
        <ecNumber evidence="3">2.8.1.12</ecNumber>
    </recommendedName>
    <alternativeName>
        <fullName evidence="9">MPT synthase subunit 2</fullName>
    </alternativeName>
    <alternativeName>
        <fullName evidence="7">Molybdenum cofactor biosynthesis protein E</fullName>
    </alternativeName>
    <alternativeName>
        <fullName evidence="8">Molybdopterin-converting factor large subunit</fullName>
    </alternativeName>
    <alternativeName>
        <fullName evidence="10">Molybdopterin-converting factor subunit 2</fullName>
    </alternativeName>
</protein>
<dbReference type="Gene3D" id="3.90.1170.40">
    <property type="entry name" value="Molybdopterin biosynthesis MoaE subunit"/>
    <property type="match status" value="1"/>
</dbReference>
<gene>
    <name evidence="12" type="ORF">GCM10011379_32050</name>
</gene>
<evidence type="ECO:0000256" key="4">
    <source>
        <dbReference type="ARBA" id="ARBA00013858"/>
    </source>
</evidence>
<evidence type="ECO:0000256" key="2">
    <source>
        <dbReference type="ARBA" id="ARBA00005426"/>
    </source>
</evidence>
<dbReference type="Pfam" id="PF02391">
    <property type="entry name" value="MoaE"/>
    <property type="match status" value="1"/>
</dbReference>
<dbReference type="AlphaFoldDB" id="A0A917IZP4"/>
<dbReference type="SUPFAM" id="SSF54690">
    <property type="entry name" value="Molybdopterin synthase subunit MoaE"/>
    <property type="match status" value="1"/>
</dbReference>
<evidence type="ECO:0000256" key="11">
    <source>
        <dbReference type="ARBA" id="ARBA00049878"/>
    </source>
</evidence>
<dbReference type="PANTHER" id="PTHR23404">
    <property type="entry name" value="MOLYBDOPTERIN SYNTHASE RELATED"/>
    <property type="match status" value="1"/>
</dbReference>
<dbReference type="RefSeq" id="WP_188954023.1">
    <property type="nucleotide sequence ID" value="NZ_BMIB01000003.1"/>
</dbReference>
<comment type="similarity">
    <text evidence="2">Belongs to the MoaE family.</text>
</comment>
<dbReference type="GO" id="GO:0006777">
    <property type="term" value="P:Mo-molybdopterin cofactor biosynthetic process"/>
    <property type="evidence" value="ECO:0007669"/>
    <property type="project" value="UniProtKB-KW"/>
</dbReference>
<evidence type="ECO:0000256" key="9">
    <source>
        <dbReference type="ARBA" id="ARBA00030781"/>
    </source>
</evidence>
<evidence type="ECO:0000256" key="10">
    <source>
        <dbReference type="ARBA" id="ARBA00032474"/>
    </source>
</evidence>
<evidence type="ECO:0000256" key="8">
    <source>
        <dbReference type="ARBA" id="ARBA00030407"/>
    </source>
</evidence>
<comment type="pathway">
    <text evidence="1">Cofactor biosynthesis; molybdopterin biosynthesis.</text>
</comment>
<keyword evidence="5" id="KW-0501">Molybdenum cofactor biosynthesis</keyword>
<organism evidence="12 13">
    <name type="scientific">Filimonas zeae</name>
    <dbReference type="NCBI Taxonomy" id="1737353"/>
    <lineage>
        <taxon>Bacteria</taxon>
        <taxon>Pseudomonadati</taxon>
        <taxon>Bacteroidota</taxon>
        <taxon>Chitinophagia</taxon>
        <taxon>Chitinophagales</taxon>
        <taxon>Chitinophagaceae</taxon>
        <taxon>Filimonas</taxon>
    </lineage>
</organism>
<evidence type="ECO:0000313" key="13">
    <source>
        <dbReference type="Proteomes" id="UP000627292"/>
    </source>
</evidence>
<dbReference type="InterPro" id="IPR036563">
    <property type="entry name" value="MoaE_sf"/>
</dbReference>
<sequence>MKKNIFVQGPIDAAFIARSIEQHSSKTGIGAHNIFLGQVRADQVGDTTVSAIEYTTYEEMAYSRMHAIREQLFEKHNLTCLHVYHSLGKVAAGEICLFVFASAPHRQAATDACGEMVEEIKNTLPVWGREIFCNGESQWKVNQPA</sequence>
<evidence type="ECO:0000256" key="1">
    <source>
        <dbReference type="ARBA" id="ARBA00005046"/>
    </source>
</evidence>
<evidence type="ECO:0000256" key="5">
    <source>
        <dbReference type="ARBA" id="ARBA00023150"/>
    </source>
</evidence>
<evidence type="ECO:0000256" key="3">
    <source>
        <dbReference type="ARBA" id="ARBA00011950"/>
    </source>
</evidence>
<proteinExistence type="inferred from homology"/>
<accession>A0A917IZP4</accession>
<dbReference type="EC" id="2.8.1.12" evidence="3"/>
<dbReference type="CDD" id="cd00756">
    <property type="entry name" value="MoaE"/>
    <property type="match status" value="1"/>
</dbReference>
<comment type="subunit">
    <text evidence="6">Heterotetramer of 2 MoaD subunits and 2 MoaE subunits. Also stable as homodimer. The enzyme changes between these two forms during catalysis.</text>
</comment>
<keyword evidence="13" id="KW-1185">Reference proteome</keyword>
<comment type="caution">
    <text evidence="12">The sequence shown here is derived from an EMBL/GenBank/DDBJ whole genome shotgun (WGS) entry which is preliminary data.</text>
</comment>
<dbReference type="InterPro" id="IPR003448">
    <property type="entry name" value="Mopterin_biosynth_MoaE"/>
</dbReference>